<dbReference type="Pfam" id="PF05048">
    <property type="entry name" value="NosD"/>
    <property type="match status" value="1"/>
</dbReference>
<dbReference type="InterPro" id="IPR006626">
    <property type="entry name" value="PbH1"/>
</dbReference>
<evidence type="ECO:0000313" key="3">
    <source>
        <dbReference type="EMBL" id="GGF69217.1"/>
    </source>
</evidence>
<feature type="domain" description="Carbohydrate-binding/sugar hydrolysis" evidence="2">
    <location>
        <begin position="206"/>
        <end position="365"/>
    </location>
</feature>
<feature type="transmembrane region" description="Helical" evidence="1">
    <location>
        <begin position="437"/>
        <end position="456"/>
    </location>
</feature>
<dbReference type="SMART" id="SM00722">
    <property type="entry name" value="CASH"/>
    <property type="match status" value="2"/>
</dbReference>
<proteinExistence type="predicted"/>
<reference evidence="3" key="2">
    <citation type="submission" date="2020-09" db="EMBL/GenBank/DDBJ databases">
        <authorList>
            <person name="Sun Q."/>
            <person name="Zhou Y."/>
        </authorList>
    </citation>
    <scope>NUCLEOTIDE SEQUENCE</scope>
    <source>
        <strain evidence="3">CGMCC 1.16134</strain>
    </source>
</reference>
<keyword evidence="1" id="KW-1133">Transmembrane helix</keyword>
<evidence type="ECO:0000256" key="1">
    <source>
        <dbReference type="SAM" id="Phobius"/>
    </source>
</evidence>
<reference evidence="3" key="1">
    <citation type="journal article" date="2014" name="Int. J. Syst. Evol. Microbiol.">
        <title>Complete genome sequence of Corynebacterium casei LMG S-19264T (=DSM 44701T), isolated from a smear-ripened cheese.</title>
        <authorList>
            <consortium name="US DOE Joint Genome Institute (JGI-PGF)"/>
            <person name="Walter F."/>
            <person name="Albersmeier A."/>
            <person name="Kalinowski J."/>
            <person name="Ruckert C."/>
        </authorList>
    </citation>
    <scope>NUCLEOTIDE SEQUENCE</scope>
    <source>
        <strain evidence="3">CGMCC 1.16134</strain>
    </source>
</reference>
<dbReference type="SMART" id="SM00710">
    <property type="entry name" value="PbH1"/>
    <property type="match status" value="8"/>
</dbReference>
<dbReference type="Proteomes" id="UP000637643">
    <property type="component" value="Unassembled WGS sequence"/>
</dbReference>
<dbReference type="InterPro" id="IPR022441">
    <property type="entry name" value="Para_beta_helix_rpt-2"/>
</dbReference>
<dbReference type="AlphaFoldDB" id="A0A917FCY7"/>
<gene>
    <name evidence="3" type="primary">nosD</name>
    <name evidence="3" type="ORF">GCM10010912_12910</name>
</gene>
<evidence type="ECO:0000259" key="2">
    <source>
        <dbReference type="SMART" id="SM00722"/>
    </source>
</evidence>
<dbReference type="InterPro" id="IPR007742">
    <property type="entry name" value="NosD_dom"/>
</dbReference>
<dbReference type="InterPro" id="IPR012334">
    <property type="entry name" value="Pectin_lyas_fold"/>
</dbReference>
<dbReference type="InterPro" id="IPR011050">
    <property type="entry name" value="Pectin_lyase_fold/virulence"/>
</dbReference>
<dbReference type="InterPro" id="IPR006633">
    <property type="entry name" value="Carb-bd_sugar_hydrolysis-dom"/>
</dbReference>
<dbReference type="NCBIfam" id="TIGR03804">
    <property type="entry name" value="para_beta_helix"/>
    <property type="match status" value="3"/>
</dbReference>
<protein>
    <submittedName>
        <fullName evidence="3">Copper-binding periplasmic protein</fullName>
    </submittedName>
</protein>
<sequence>MVTTRTTWQTASRVRRALIPLILFFLIMPVSYGTVRANTKPEAIPLQPIIDAANSGDTLTLEPGTYLGPIHIDKRLTISGGGRSTLLNPSPKAEVAVLIRSDGVQLQNLNIQQDNDGEAAAVRVEADQVTLKNLSIHTAGFGIVLREASGAVITNNKIRWFIPKGSAAGTRGNGIDLYNSHGASISKNEISYLRDGIYLENSRNTKVDQNRLSYLRYGVHCMYINGSSVTDNIGEYNVTGAMVMGVKDVVVSGNSFRKQSQNVHSQGILLYDVRTSRIFNNLVEGNRVGIFMQQSSGNTLRNNLVLRNFVGIQFEGAEDNRFQRNGFIANVIEAQASGSQNNELNGNFWDSFQGLDISGDGFSDLPYAINPFYQQLIEREAAYQLFFQSPGMTFLSDMFNSGKEQWSADSAPLLQFELETGAGTGADEGGGQGPVMVVGWLLMFVSVITILYMGVLRL</sequence>
<evidence type="ECO:0000313" key="4">
    <source>
        <dbReference type="Proteomes" id="UP000637643"/>
    </source>
</evidence>
<accession>A0A917FCY7</accession>
<organism evidence="3 4">
    <name type="scientific">Paenibacillus albidus</name>
    <dbReference type="NCBI Taxonomy" id="2041023"/>
    <lineage>
        <taxon>Bacteria</taxon>
        <taxon>Bacillati</taxon>
        <taxon>Bacillota</taxon>
        <taxon>Bacilli</taxon>
        <taxon>Bacillales</taxon>
        <taxon>Paenibacillaceae</taxon>
        <taxon>Paenibacillus</taxon>
    </lineage>
</organism>
<dbReference type="Gene3D" id="2.160.20.10">
    <property type="entry name" value="Single-stranded right-handed beta-helix, Pectin lyase-like"/>
    <property type="match status" value="1"/>
</dbReference>
<keyword evidence="1" id="KW-0812">Transmembrane</keyword>
<dbReference type="RefSeq" id="WP_229696015.1">
    <property type="nucleotide sequence ID" value="NZ_BMKR01000004.1"/>
</dbReference>
<dbReference type="SUPFAM" id="SSF51126">
    <property type="entry name" value="Pectin lyase-like"/>
    <property type="match status" value="1"/>
</dbReference>
<keyword evidence="1" id="KW-0472">Membrane</keyword>
<comment type="caution">
    <text evidence="3">The sequence shown here is derived from an EMBL/GenBank/DDBJ whole genome shotgun (WGS) entry which is preliminary data.</text>
</comment>
<feature type="domain" description="Carbohydrate-binding/sugar hydrolysis" evidence="2">
    <location>
        <begin position="53"/>
        <end position="200"/>
    </location>
</feature>
<keyword evidence="4" id="KW-1185">Reference proteome</keyword>
<name>A0A917FCY7_9BACL</name>
<dbReference type="EMBL" id="BMKR01000004">
    <property type="protein sequence ID" value="GGF69217.1"/>
    <property type="molecule type" value="Genomic_DNA"/>
</dbReference>